<dbReference type="Proteomes" id="UP000238634">
    <property type="component" value="Unassembled WGS sequence"/>
</dbReference>
<keyword evidence="5" id="KW-0949">S-adenosyl-L-methionine</keyword>
<gene>
    <name evidence="7" type="ORF">C7B65_17735</name>
</gene>
<keyword evidence="8" id="KW-1185">Reference proteome</keyword>
<dbReference type="SUPFAM" id="SSF53335">
    <property type="entry name" value="S-adenosyl-L-methionine-dependent methyltransferases"/>
    <property type="match status" value="1"/>
</dbReference>
<dbReference type="PANTHER" id="PTHR30481:SF2">
    <property type="entry name" value="SITE-SPECIFIC DNA-METHYLTRANSFERASE (ADENINE-SPECIFIC)"/>
    <property type="match status" value="1"/>
</dbReference>
<dbReference type="AlphaFoldDB" id="A0A2T1DBA4"/>
<name>A0A2T1DBA4_9CYAN</name>
<comment type="catalytic activity">
    <reaction evidence="6">
        <text>a 2'-deoxyadenosine in DNA + S-adenosyl-L-methionine = an N(6)-methyl-2'-deoxyadenosine in DNA + S-adenosyl-L-homocysteine + H(+)</text>
        <dbReference type="Rhea" id="RHEA:15197"/>
        <dbReference type="Rhea" id="RHEA-COMP:12418"/>
        <dbReference type="Rhea" id="RHEA-COMP:12419"/>
        <dbReference type="ChEBI" id="CHEBI:15378"/>
        <dbReference type="ChEBI" id="CHEBI:57856"/>
        <dbReference type="ChEBI" id="CHEBI:59789"/>
        <dbReference type="ChEBI" id="CHEBI:90615"/>
        <dbReference type="ChEBI" id="CHEBI:90616"/>
        <dbReference type="EC" id="2.1.1.72"/>
    </reaction>
</comment>
<keyword evidence="3 7" id="KW-0489">Methyltransferase</keyword>
<dbReference type="GO" id="GO:0043565">
    <property type="term" value="F:sequence-specific DNA binding"/>
    <property type="evidence" value="ECO:0007669"/>
    <property type="project" value="TreeGrafter"/>
</dbReference>
<evidence type="ECO:0000256" key="2">
    <source>
        <dbReference type="ARBA" id="ARBA00011900"/>
    </source>
</evidence>
<dbReference type="OrthoDB" id="9805629at2"/>
<proteinExistence type="inferred from homology"/>
<evidence type="ECO:0000256" key="6">
    <source>
        <dbReference type="ARBA" id="ARBA00047942"/>
    </source>
</evidence>
<dbReference type="GO" id="GO:0009007">
    <property type="term" value="F:site-specific DNA-methyltransferase (adenine-specific) activity"/>
    <property type="evidence" value="ECO:0007669"/>
    <property type="project" value="UniProtKB-EC"/>
</dbReference>
<evidence type="ECO:0000313" key="8">
    <source>
        <dbReference type="Proteomes" id="UP000238634"/>
    </source>
</evidence>
<reference evidence="7 8" key="2">
    <citation type="submission" date="2018-03" db="EMBL/GenBank/DDBJ databases">
        <title>The ancient ancestry and fast evolution of plastids.</title>
        <authorList>
            <person name="Moore K.R."/>
            <person name="Magnabosco C."/>
            <person name="Momper L."/>
            <person name="Gold D.A."/>
            <person name="Bosak T."/>
            <person name="Fournier G.P."/>
        </authorList>
    </citation>
    <scope>NUCLEOTIDE SEQUENCE [LARGE SCALE GENOMIC DNA]</scope>
    <source>
        <strain evidence="7 8">ULC007</strain>
    </source>
</reference>
<dbReference type="Pfam" id="PF02086">
    <property type="entry name" value="MethyltransfD12"/>
    <property type="match status" value="1"/>
</dbReference>
<dbReference type="InterPro" id="IPR029063">
    <property type="entry name" value="SAM-dependent_MTases_sf"/>
</dbReference>
<dbReference type="PRINTS" id="PR00505">
    <property type="entry name" value="D12N6MTFRASE"/>
</dbReference>
<dbReference type="PIRSF" id="PIRSF000398">
    <property type="entry name" value="M_m6A_EcoRV"/>
    <property type="match status" value="1"/>
</dbReference>
<evidence type="ECO:0000256" key="5">
    <source>
        <dbReference type="ARBA" id="ARBA00022691"/>
    </source>
</evidence>
<comment type="similarity">
    <text evidence="1">Belongs to the N(4)/N(6)-methyltransferase family.</text>
</comment>
<evidence type="ECO:0000256" key="4">
    <source>
        <dbReference type="ARBA" id="ARBA00022679"/>
    </source>
</evidence>
<dbReference type="GO" id="GO:0006298">
    <property type="term" value="P:mismatch repair"/>
    <property type="evidence" value="ECO:0007669"/>
    <property type="project" value="TreeGrafter"/>
</dbReference>
<evidence type="ECO:0000256" key="1">
    <source>
        <dbReference type="ARBA" id="ARBA00006594"/>
    </source>
</evidence>
<dbReference type="STRING" id="1920490.GCA_001895925_00523"/>
<accession>A0A2T1DBA4</accession>
<dbReference type="EMBL" id="PVWG01000024">
    <property type="protein sequence ID" value="PSB17770.1"/>
    <property type="molecule type" value="Genomic_DNA"/>
</dbReference>
<dbReference type="RefSeq" id="WP_073073109.1">
    <property type="nucleotide sequence ID" value="NZ_MPPI01000020.1"/>
</dbReference>
<dbReference type="PANTHER" id="PTHR30481">
    <property type="entry name" value="DNA ADENINE METHYLASE"/>
    <property type="match status" value="1"/>
</dbReference>
<evidence type="ECO:0000313" key="7">
    <source>
        <dbReference type="EMBL" id="PSB17770.1"/>
    </source>
</evidence>
<dbReference type="Gene3D" id="3.40.50.150">
    <property type="entry name" value="Vaccinia Virus protein VP39"/>
    <property type="match status" value="1"/>
</dbReference>
<protein>
    <recommendedName>
        <fullName evidence="2">site-specific DNA-methyltransferase (adenine-specific)</fullName>
        <ecNumber evidence="2">2.1.1.72</ecNumber>
    </recommendedName>
</protein>
<dbReference type="EC" id="2.1.1.72" evidence="2"/>
<dbReference type="InterPro" id="IPR012263">
    <property type="entry name" value="M_m6A_EcoRV"/>
</dbReference>
<reference evidence="7 8" key="1">
    <citation type="submission" date="2018-02" db="EMBL/GenBank/DDBJ databases">
        <authorList>
            <person name="Cohen D.B."/>
            <person name="Kent A.D."/>
        </authorList>
    </citation>
    <scope>NUCLEOTIDE SEQUENCE [LARGE SCALE GENOMIC DNA]</scope>
    <source>
        <strain evidence="7 8">ULC007</strain>
    </source>
</reference>
<organism evidence="7 8">
    <name type="scientific">Phormidesmis priestleyi ULC007</name>
    <dbReference type="NCBI Taxonomy" id="1920490"/>
    <lineage>
        <taxon>Bacteria</taxon>
        <taxon>Bacillati</taxon>
        <taxon>Cyanobacteriota</taxon>
        <taxon>Cyanophyceae</taxon>
        <taxon>Leptolyngbyales</taxon>
        <taxon>Leptolyngbyaceae</taxon>
        <taxon>Phormidesmis</taxon>
    </lineage>
</organism>
<dbReference type="GO" id="GO:0032259">
    <property type="term" value="P:methylation"/>
    <property type="evidence" value="ECO:0007669"/>
    <property type="project" value="UniProtKB-KW"/>
</dbReference>
<dbReference type="GO" id="GO:0009307">
    <property type="term" value="P:DNA restriction-modification system"/>
    <property type="evidence" value="ECO:0007669"/>
    <property type="project" value="InterPro"/>
</dbReference>
<dbReference type="GO" id="GO:1904047">
    <property type="term" value="F:S-adenosyl-L-methionine binding"/>
    <property type="evidence" value="ECO:0007669"/>
    <property type="project" value="TreeGrafter"/>
</dbReference>
<comment type="caution">
    <text evidence="7">The sequence shown here is derived from an EMBL/GenBank/DDBJ whole genome shotgun (WGS) entry which is preliminary data.</text>
</comment>
<keyword evidence="4" id="KW-0808">Transferase</keyword>
<sequence>MPQAKSPLRYPGGKSKALDKIIPHIPLNVGEYREPFVGGGSVFLAVKQLFGSRIKQYWVNDLNFDLCCFWLYAKTEIESLADEVDRIKQKCIDGRELFKYFTREDLKLSDFERAVRFFVLNRITFSGTVDSGGYSQQAFDRRFTDSSIARLRNLSVHLSSIHITHGDYENLLFQNGENVFIFLDPPYLSATKSKLYGLRGNLHTAFDHERFADNMRQCQHKWLITYDDSPEIRKLFEFANITEWTLQYGMNNYKQECAAQGRELLIQNY</sequence>
<dbReference type="InterPro" id="IPR023095">
    <property type="entry name" value="Ade_MeTrfase_dom_2"/>
</dbReference>
<dbReference type="Gene3D" id="1.10.1020.10">
    <property type="entry name" value="Adenine-specific Methyltransferase, Domain 2"/>
    <property type="match status" value="1"/>
</dbReference>
<evidence type="ECO:0000256" key="3">
    <source>
        <dbReference type="ARBA" id="ARBA00022603"/>
    </source>
</evidence>
<dbReference type="InterPro" id="IPR012327">
    <property type="entry name" value="MeTrfase_D12"/>
</dbReference>